<dbReference type="OrthoDB" id="6158468at2759"/>
<protein>
    <submittedName>
        <fullName evidence="2">Uncharacterized protein</fullName>
    </submittedName>
</protein>
<feature type="compositionally biased region" description="Basic and acidic residues" evidence="1">
    <location>
        <begin position="106"/>
        <end position="118"/>
    </location>
</feature>
<evidence type="ECO:0000313" key="3">
    <source>
        <dbReference type="Proteomes" id="UP000770661"/>
    </source>
</evidence>
<evidence type="ECO:0000313" key="2">
    <source>
        <dbReference type="EMBL" id="KAG0716457.1"/>
    </source>
</evidence>
<dbReference type="AlphaFoldDB" id="A0A8J4XZ10"/>
<sequence length="440" mass="50649">MLQFALYCFSLCCRFEEQDFMKMEWTQCIICQQTTPESLRCPLNARGADTSAPAAYASFLKNVAHFRELNSLPEPLHFGSDITVDDLIRNRAQWHKSCHSQFNSNRVERARKRDRDVTPESGTTEGRRRRPRQSFEMTICIFCTKQDGLMHEFRTLGADDNVRFMASDLQETELMDRIEGAGDLIALEAKYHLACLVGLRNRHRSLVRQRETSKDEPANVKKFKARAFAELLTNIENEIEEGTFCFKLASLRHLYVTRLADFGITSEINKGRFKEQVLNHFPHGQEQSAGKEVILVFEQGMQGMLKQAFKLDFEGDALILRKLPGFGLTQCDTTSAFFGKGKKSAWEAWNAYVEVTEAFNNFMNHPYMTVTVNCKQFQLLERFTVIIYNKTSNLDSVNEARRELFSQKNRPMEKIPPTQEALLQHTLRAVYQAGIWATSD</sequence>
<feature type="region of interest" description="Disordered" evidence="1">
    <location>
        <begin position="106"/>
        <end position="131"/>
    </location>
</feature>
<accession>A0A8J4XZ10</accession>
<dbReference type="PANTHER" id="PTHR47018:SF2">
    <property type="entry name" value="TESMIN_TSO1-LIKE CXC DOMAIN-CONTAINING PROTEIN"/>
    <property type="match status" value="1"/>
</dbReference>
<organism evidence="2 3">
    <name type="scientific">Chionoecetes opilio</name>
    <name type="common">Atlantic snow crab</name>
    <name type="synonym">Cancer opilio</name>
    <dbReference type="NCBI Taxonomy" id="41210"/>
    <lineage>
        <taxon>Eukaryota</taxon>
        <taxon>Metazoa</taxon>
        <taxon>Ecdysozoa</taxon>
        <taxon>Arthropoda</taxon>
        <taxon>Crustacea</taxon>
        <taxon>Multicrustacea</taxon>
        <taxon>Malacostraca</taxon>
        <taxon>Eumalacostraca</taxon>
        <taxon>Eucarida</taxon>
        <taxon>Decapoda</taxon>
        <taxon>Pleocyemata</taxon>
        <taxon>Brachyura</taxon>
        <taxon>Eubrachyura</taxon>
        <taxon>Majoidea</taxon>
        <taxon>Majidae</taxon>
        <taxon>Chionoecetes</taxon>
    </lineage>
</organism>
<reference evidence="2" key="1">
    <citation type="submission" date="2020-07" db="EMBL/GenBank/DDBJ databases">
        <title>The High-quality genome of the commercially important snow crab, Chionoecetes opilio.</title>
        <authorList>
            <person name="Jeong J.-H."/>
            <person name="Ryu S."/>
        </authorList>
    </citation>
    <scope>NUCLEOTIDE SEQUENCE</scope>
    <source>
        <strain evidence="2">MADBK_172401_WGS</strain>
        <tissue evidence="2">Digestive gland</tissue>
    </source>
</reference>
<dbReference type="PANTHER" id="PTHR47018">
    <property type="entry name" value="CXC DOMAIN-CONTAINING PROTEIN-RELATED"/>
    <property type="match status" value="1"/>
</dbReference>
<dbReference type="Proteomes" id="UP000770661">
    <property type="component" value="Unassembled WGS sequence"/>
</dbReference>
<proteinExistence type="predicted"/>
<evidence type="ECO:0000256" key="1">
    <source>
        <dbReference type="SAM" id="MobiDB-lite"/>
    </source>
</evidence>
<gene>
    <name evidence="2" type="ORF">GWK47_009666</name>
</gene>
<dbReference type="EMBL" id="JACEEZ010018858">
    <property type="protein sequence ID" value="KAG0716457.1"/>
    <property type="molecule type" value="Genomic_DNA"/>
</dbReference>
<comment type="caution">
    <text evidence="2">The sequence shown here is derived from an EMBL/GenBank/DDBJ whole genome shotgun (WGS) entry which is preliminary data.</text>
</comment>
<keyword evidence="3" id="KW-1185">Reference proteome</keyword>
<name>A0A8J4XZ10_CHIOP</name>